<dbReference type="Gene3D" id="1.10.287.130">
    <property type="match status" value="1"/>
</dbReference>
<dbReference type="SMART" id="SM00091">
    <property type="entry name" value="PAS"/>
    <property type="match status" value="1"/>
</dbReference>
<dbReference type="Gene3D" id="3.30.450.20">
    <property type="entry name" value="PAS domain"/>
    <property type="match status" value="1"/>
</dbReference>
<dbReference type="InterPro" id="IPR000014">
    <property type="entry name" value="PAS"/>
</dbReference>
<dbReference type="SUPFAM" id="SSF55785">
    <property type="entry name" value="PYP-like sensor domain (PAS domain)"/>
    <property type="match status" value="1"/>
</dbReference>
<protein>
    <recommendedName>
        <fullName evidence="2">histidine kinase</fullName>
        <ecNumber evidence="2">2.7.13.3</ecNumber>
    </recommendedName>
</protein>
<keyword evidence="8" id="KW-1185">Reference proteome</keyword>
<organism evidence="7 8">
    <name type="scientific">Eiseniibacteriota bacterium</name>
    <dbReference type="NCBI Taxonomy" id="2212470"/>
    <lineage>
        <taxon>Bacteria</taxon>
        <taxon>Candidatus Eiseniibacteriota</taxon>
    </lineage>
</organism>
<evidence type="ECO:0000313" key="7">
    <source>
        <dbReference type="EMBL" id="MFC1572005.1"/>
    </source>
</evidence>
<dbReference type="InterPro" id="IPR003594">
    <property type="entry name" value="HATPase_dom"/>
</dbReference>
<evidence type="ECO:0000259" key="5">
    <source>
        <dbReference type="PROSITE" id="PS50112"/>
    </source>
</evidence>
<dbReference type="InterPro" id="IPR036097">
    <property type="entry name" value="HisK_dim/P_sf"/>
</dbReference>
<evidence type="ECO:0000256" key="1">
    <source>
        <dbReference type="ARBA" id="ARBA00000085"/>
    </source>
</evidence>
<comment type="caution">
    <text evidence="7">The sequence shown here is derived from an EMBL/GenBank/DDBJ whole genome shotgun (WGS) entry which is preliminary data.</text>
</comment>
<comment type="catalytic activity">
    <reaction evidence="1">
        <text>ATP + protein L-histidine = ADP + protein N-phospho-L-histidine.</text>
        <dbReference type="EC" id="2.7.13.3"/>
    </reaction>
</comment>
<dbReference type="EMBL" id="JBHPKH010000001">
    <property type="protein sequence ID" value="MFC1572005.1"/>
    <property type="molecule type" value="Genomic_DNA"/>
</dbReference>
<dbReference type="InterPro" id="IPR005467">
    <property type="entry name" value="His_kinase_dom"/>
</dbReference>
<dbReference type="SMART" id="SM00086">
    <property type="entry name" value="PAC"/>
    <property type="match status" value="1"/>
</dbReference>
<dbReference type="PROSITE" id="PS50109">
    <property type="entry name" value="HIS_KIN"/>
    <property type="match status" value="1"/>
</dbReference>
<dbReference type="Pfam" id="PF00512">
    <property type="entry name" value="HisKA"/>
    <property type="match status" value="1"/>
</dbReference>
<dbReference type="InterPro" id="IPR001610">
    <property type="entry name" value="PAC"/>
</dbReference>
<dbReference type="PANTHER" id="PTHR43065">
    <property type="entry name" value="SENSOR HISTIDINE KINASE"/>
    <property type="match status" value="1"/>
</dbReference>
<dbReference type="Pfam" id="PF13426">
    <property type="entry name" value="PAS_9"/>
    <property type="match status" value="1"/>
</dbReference>
<name>A0ABV6YI42_UNCEI</name>
<feature type="domain" description="PAC" evidence="6">
    <location>
        <begin position="78"/>
        <end position="132"/>
    </location>
</feature>
<dbReference type="InterPro" id="IPR000700">
    <property type="entry name" value="PAS-assoc_C"/>
</dbReference>
<dbReference type="Gene3D" id="3.30.565.10">
    <property type="entry name" value="Histidine kinase-like ATPase, C-terminal domain"/>
    <property type="match status" value="1"/>
</dbReference>
<dbReference type="SUPFAM" id="SSF55874">
    <property type="entry name" value="ATPase domain of HSP90 chaperone/DNA topoisomerase II/histidine kinase"/>
    <property type="match status" value="1"/>
</dbReference>
<dbReference type="PROSITE" id="PS50112">
    <property type="entry name" value="PAS"/>
    <property type="match status" value="1"/>
</dbReference>
<proteinExistence type="predicted"/>
<evidence type="ECO:0000259" key="4">
    <source>
        <dbReference type="PROSITE" id="PS50109"/>
    </source>
</evidence>
<evidence type="ECO:0000256" key="2">
    <source>
        <dbReference type="ARBA" id="ARBA00012438"/>
    </source>
</evidence>
<evidence type="ECO:0000313" key="8">
    <source>
        <dbReference type="Proteomes" id="UP001593833"/>
    </source>
</evidence>
<dbReference type="InterPro" id="IPR003661">
    <property type="entry name" value="HisK_dim/P_dom"/>
</dbReference>
<dbReference type="EC" id="2.7.13.3" evidence="2"/>
<dbReference type="PROSITE" id="PS50113">
    <property type="entry name" value="PAC"/>
    <property type="match status" value="1"/>
</dbReference>
<dbReference type="Pfam" id="PF02518">
    <property type="entry name" value="HATPase_c"/>
    <property type="match status" value="1"/>
</dbReference>
<dbReference type="PANTHER" id="PTHR43065:SF42">
    <property type="entry name" value="TWO-COMPONENT SENSOR PPRA"/>
    <property type="match status" value="1"/>
</dbReference>
<sequence length="380" mass="41216">MNRDQITPEVLASVLEQTAYPVIVTDPAGSIGYVNQAFEHATGYMRKQVIGKPAGTLYGNEDAEVFRRLVLGTLADGHLWQGRLEHRRTDGSSFPADVTFSPVRDSSGSTVQLVAIVRDTTHEEDHEAHVRQMHKMEALGTLAGGIAHDCNNILYAIQGYADLVKTTVGDNPDALHNLEELKRASARAKDLIARILTFSRGSEHPLEPLSLQALLTVTLDELRSSIPSGIELHMSIDEDCPQVDGDASQLKEVILQLCTNAIRAMRKEGGRLEVKLTYVSPQAAEVLLADDLEPRPYARLAVGDTGVGMDGTTRTRIFDPYFTTDPTHEGAGMGLAIVHGIVTSHDGTITATSTPGEGSEIEILLPTHLQHAPQESEPPQ</sequence>
<dbReference type="CDD" id="cd00130">
    <property type="entry name" value="PAS"/>
    <property type="match status" value="1"/>
</dbReference>
<evidence type="ECO:0000259" key="6">
    <source>
        <dbReference type="PROSITE" id="PS50113"/>
    </source>
</evidence>
<dbReference type="NCBIfam" id="TIGR00229">
    <property type="entry name" value="sensory_box"/>
    <property type="match status" value="1"/>
</dbReference>
<evidence type="ECO:0000256" key="3">
    <source>
        <dbReference type="ARBA" id="ARBA00022553"/>
    </source>
</evidence>
<accession>A0ABV6YI42</accession>
<dbReference type="Proteomes" id="UP001593833">
    <property type="component" value="Unassembled WGS sequence"/>
</dbReference>
<keyword evidence="3" id="KW-0597">Phosphoprotein</keyword>
<dbReference type="SUPFAM" id="SSF47384">
    <property type="entry name" value="Homodimeric domain of signal transducing histidine kinase"/>
    <property type="match status" value="1"/>
</dbReference>
<dbReference type="InterPro" id="IPR035965">
    <property type="entry name" value="PAS-like_dom_sf"/>
</dbReference>
<dbReference type="InterPro" id="IPR004358">
    <property type="entry name" value="Sig_transdc_His_kin-like_C"/>
</dbReference>
<gene>
    <name evidence="7" type="ORF">ACFL6M_00240</name>
</gene>
<feature type="domain" description="PAS" evidence="5">
    <location>
        <begin position="7"/>
        <end position="77"/>
    </location>
</feature>
<dbReference type="SMART" id="SM00388">
    <property type="entry name" value="HisKA"/>
    <property type="match status" value="1"/>
</dbReference>
<dbReference type="InterPro" id="IPR036890">
    <property type="entry name" value="HATPase_C_sf"/>
</dbReference>
<reference evidence="7 8" key="1">
    <citation type="submission" date="2024-09" db="EMBL/GenBank/DDBJ databases">
        <authorList>
            <person name="D'Angelo T."/>
        </authorList>
    </citation>
    <scope>NUCLEOTIDE SEQUENCE [LARGE SCALE GENOMIC DNA]</scope>
    <source>
        <strain evidence="7">SAG AM-320-E07</strain>
    </source>
</reference>
<feature type="domain" description="Histidine kinase" evidence="4">
    <location>
        <begin position="145"/>
        <end position="369"/>
    </location>
</feature>
<dbReference type="PRINTS" id="PR00344">
    <property type="entry name" value="BCTRLSENSOR"/>
</dbReference>
<dbReference type="SMART" id="SM00387">
    <property type="entry name" value="HATPase_c"/>
    <property type="match status" value="1"/>
</dbReference>
<dbReference type="CDD" id="cd00082">
    <property type="entry name" value="HisKA"/>
    <property type="match status" value="1"/>
</dbReference>